<dbReference type="Proteomes" id="UP000886520">
    <property type="component" value="Chromosome 1"/>
</dbReference>
<dbReference type="GO" id="GO:0042500">
    <property type="term" value="F:aspartic endopeptidase activity, intramembrane cleaving"/>
    <property type="evidence" value="ECO:0007669"/>
    <property type="project" value="InterPro"/>
</dbReference>
<name>A0A9D4VDF7_ADICA</name>
<dbReference type="GO" id="GO:0033619">
    <property type="term" value="P:membrane protein proteolysis"/>
    <property type="evidence" value="ECO:0007669"/>
    <property type="project" value="TreeGrafter"/>
</dbReference>
<evidence type="ECO:0000256" key="3">
    <source>
        <dbReference type="ARBA" id="ARBA00022692"/>
    </source>
</evidence>
<dbReference type="InterPro" id="IPR007369">
    <property type="entry name" value="Peptidase_A22B_SPP"/>
</dbReference>
<proteinExistence type="inferred from homology"/>
<dbReference type="GO" id="GO:0006465">
    <property type="term" value="P:signal peptide processing"/>
    <property type="evidence" value="ECO:0007669"/>
    <property type="project" value="TreeGrafter"/>
</dbReference>
<dbReference type="PANTHER" id="PTHR12174:SF73">
    <property type="entry name" value="SIGNAL PEPTIDE PEPTIDASE DOMAIN CONTAINING PROTEIN"/>
    <property type="match status" value="1"/>
</dbReference>
<protein>
    <recommendedName>
        <fullName evidence="10">Signal peptide peptidase</fullName>
    </recommendedName>
</protein>
<evidence type="ECO:0000313" key="9">
    <source>
        <dbReference type="Proteomes" id="UP000886520"/>
    </source>
</evidence>
<keyword evidence="6 7" id="KW-0472">Membrane</keyword>
<feature type="transmembrane region" description="Helical" evidence="7">
    <location>
        <begin position="113"/>
        <end position="130"/>
    </location>
</feature>
<dbReference type="GO" id="GO:0098553">
    <property type="term" value="C:lumenal side of endoplasmic reticulum membrane"/>
    <property type="evidence" value="ECO:0007669"/>
    <property type="project" value="TreeGrafter"/>
</dbReference>
<feature type="transmembrane region" description="Helical" evidence="7">
    <location>
        <begin position="357"/>
        <end position="376"/>
    </location>
</feature>
<dbReference type="PANTHER" id="PTHR12174">
    <property type="entry name" value="SIGNAL PEPTIDE PEPTIDASE"/>
    <property type="match status" value="1"/>
</dbReference>
<feature type="transmembrane region" description="Helical" evidence="7">
    <location>
        <begin position="411"/>
        <end position="430"/>
    </location>
</feature>
<feature type="transmembrane region" description="Helical" evidence="7">
    <location>
        <begin position="168"/>
        <end position="189"/>
    </location>
</feature>
<keyword evidence="5 7" id="KW-1133">Transmembrane helix</keyword>
<evidence type="ECO:0008006" key="10">
    <source>
        <dbReference type="Google" id="ProtNLM"/>
    </source>
</evidence>
<comment type="similarity">
    <text evidence="2">Belongs to the peptidase A22B family.</text>
</comment>
<gene>
    <name evidence="8" type="ORF">GOP47_0000679</name>
</gene>
<dbReference type="OrthoDB" id="29661at2759"/>
<comment type="caution">
    <text evidence="8">The sequence shown here is derived from an EMBL/GenBank/DDBJ whole genome shotgun (WGS) entry which is preliminary data.</text>
</comment>
<feature type="transmembrane region" description="Helical" evidence="7">
    <location>
        <begin position="301"/>
        <end position="319"/>
    </location>
</feature>
<accession>A0A9D4VDF7</accession>
<dbReference type="EMBL" id="JABFUD020000001">
    <property type="protein sequence ID" value="KAI5084510.1"/>
    <property type="molecule type" value="Genomic_DNA"/>
</dbReference>
<evidence type="ECO:0000313" key="8">
    <source>
        <dbReference type="EMBL" id="KAI5084510.1"/>
    </source>
</evidence>
<evidence type="ECO:0000256" key="1">
    <source>
        <dbReference type="ARBA" id="ARBA00004127"/>
    </source>
</evidence>
<feature type="transmembrane region" description="Helical" evidence="7">
    <location>
        <begin position="436"/>
        <end position="456"/>
    </location>
</feature>
<keyword evidence="3 7" id="KW-0812">Transmembrane</keyword>
<evidence type="ECO:0000256" key="4">
    <source>
        <dbReference type="ARBA" id="ARBA00022801"/>
    </source>
</evidence>
<evidence type="ECO:0000256" key="7">
    <source>
        <dbReference type="SAM" id="Phobius"/>
    </source>
</evidence>
<dbReference type="AlphaFoldDB" id="A0A9D4VDF7"/>
<keyword evidence="4" id="KW-0378">Hydrolase</keyword>
<feature type="transmembrane region" description="Helical" evidence="7">
    <location>
        <begin position="201"/>
        <end position="223"/>
    </location>
</feature>
<organism evidence="8 9">
    <name type="scientific">Adiantum capillus-veneris</name>
    <name type="common">Maidenhair fern</name>
    <dbReference type="NCBI Taxonomy" id="13818"/>
    <lineage>
        <taxon>Eukaryota</taxon>
        <taxon>Viridiplantae</taxon>
        <taxon>Streptophyta</taxon>
        <taxon>Embryophyta</taxon>
        <taxon>Tracheophyta</taxon>
        <taxon>Polypodiopsida</taxon>
        <taxon>Polypodiidae</taxon>
        <taxon>Polypodiales</taxon>
        <taxon>Pteridineae</taxon>
        <taxon>Pteridaceae</taxon>
        <taxon>Vittarioideae</taxon>
        <taxon>Adiantum</taxon>
    </lineage>
</organism>
<dbReference type="SMART" id="SM00730">
    <property type="entry name" value="PSN"/>
    <property type="match status" value="1"/>
</dbReference>
<sequence>MATCYAALSHLLSPPHHSSCCHQWLSVSNCKKLRSSRVVFCLSSSLFCSRRHVPHIRRHLCTHICCGFYNEQQEDGIATETVESDAISSLQKELRPSLEHNDNWEWKKTARELVAYGLMFAAVPLGSMLPRLQYSGAFYFVFLALWSVYVGSHRSLQRSPPQKMSFKQGLAVPIMCSISLFGFYCLLRFYPELDLRTFVSIYLGFAGSLAVASNLVGPVRYILPDKDTFSWRINIPQWLLQDEGRPVHFTVTAADCIALLVGIGAAIASRQSGAPFTVNNFIAVCIVTELLNLLSLGSFTTAAAMLCGLLLYDVFWVFGSPHVFGDNVMLTVATSTAFEGPMKLIFPSWNVTSGNPYSVLGLGDIAAPGLLIALMLRFDRSRSTNFESDVILERIAPKIASAARTRRADKTYFVTCMVAYLVGLAVTFGANSVSGAAQPALLYLVPLLLVGIFLMASYRSEASLLLDFMDETPVGEE</sequence>
<reference evidence="8" key="1">
    <citation type="submission" date="2021-01" db="EMBL/GenBank/DDBJ databases">
        <title>Adiantum capillus-veneris genome.</title>
        <authorList>
            <person name="Fang Y."/>
            <person name="Liao Q."/>
        </authorList>
    </citation>
    <scope>NUCLEOTIDE SEQUENCE</scope>
    <source>
        <strain evidence="8">H3</strain>
        <tissue evidence="8">Leaf</tissue>
    </source>
</reference>
<dbReference type="InterPro" id="IPR006639">
    <property type="entry name" value="Preselin/SPP"/>
</dbReference>
<keyword evidence="9" id="KW-1185">Reference proteome</keyword>
<dbReference type="Pfam" id="PF04258">
    <property type="entry name" value="Peptidase_A22B"/>
    <property type="match status" value="1"/>
</dbReference>
<dbReference type="GO" id="GO:0098554">
    <property type="term" value="C:cytoplasmic side of endoplasmic reticulum membrane"/>
    <property type="evidence" value="ECO:0007669"/>
    <property type="project" value="TreeGrafter"/>
</dbReference>
<evidence type="ECO:0000256" key="2">
    <source>
        <dbReference type="ARBA" id="ARBA00006859"/>
    </source>
</evidence>
<feature type="transmembrane region" description="Helical" evidence="7">
    <location>
        <begin position="136"/>
        <end position="156"/>
    </location>
</feature>
<comment type="subcellular location">
    <subcellularLocation>
        <location evidence="1">Endomembrane system</location>
        <topology evidence="1">Multi-pass membrane protein</topology>
    </subcellularLocation>
</comment>
<evidence type="ECO:0000256" key="5">
    <source>
        <dbReference type="ARBA" id="ARBA00022989"/>
    </source>
</evidence>
<evidence type="ECO:0000256" key="6">
    <source>
        <dbReference type="ARBA" id="ARBA00023136"/>
    </source>
</evidence>